<dbReference type="HAMAP" id="MF_01970">
    <property type="entry name" value="Kynureninase"/>
    <property type="match status" value="1"/>
</dbReference>
<keyword evidence="2 4" id="KW-0378">Hydrolase</keyword>
<dbReference type="GO" id="GO:0019805">
    <property type="term" value="P:quinolinate biosynthetic process"/>
    <property type="evidence" value="ECO:0007669"/>
    <property type="project" value="UniProtKB-UniRule"/>
</dbReference>
<dbReference type="EMBL" id="RKQN01000001">
    <property type="protein sequence ID" value="RPE81557.1"/>
    <property type="molecule type" value="Genomic_DNA"/>
</dbReference>
<dbReference type="Gene3D" id="3.40.640.10">
    <property type="entry name" value="Type I PLP-dependent aspartate aminotransferase-like (Major domain)"/>
    <property type="match status" value="1"/>
</dbReference>
<feature type="binding site" evidence="4">
    <location>
        <position position="270"/>
    </location>
    <ligand>
        <name>pyridoxal 5'-phosphate</name>
        <dbReference type="ChEBI" id="CHEBI:597326"/>
    </ligand>
</feature>
<dbReference type="SUPFAM" id="SSF53383">
    <property type="entry name" value="PLP-dependent transferases"/>
    <property type="match status" value="1"/>
</dbReference>
<dbReference type="InterPro" id="IPR015421">
    <property type="entry name" value="PyrdxlP-dep_Trfase_major"/>
</dbReference>
<comment type="caution">
    <text evidence="8">The sequence shown here is derived from an EMBL/GenBank/DDBJ whole genome shotgun (WGS) entry which is preliminary data.</text>
</comment>
<dbReference type="Gene3D" id="3.90.1150.10">
    <property type="entry name" value="Aspartate Aminotransferase, domain 1"/>
    <property type="match status" value="1"/>
</dbReference>
<dbReference type="GO" id="GO:0005737">
    <property type="term" value="C:cytoplasm"/>
    <property type="evidence" value="ECO:0007669"/>
    <property type="project" value="UniProtKB-UniRule"/>
</dbReference>
<dbReference type="PANTHER" id="PTHR14084:SF0">
    <property type="entry name" value="KYNURENINASE"/>
    <property type="match status" value="1"/>
</dbReference>
<comment type="cofactor">
    <cofactor evidence="4 6">
        <name>pyridoxal 5'-phosphate</name>
        <dbReference type="ChEBI" id="CHEBI:597326"/>
    </cofactor>
</comment>
<feature type="binding site" evidence="4">
    <location>
        <begin position="160"/>
        <end position="163"/>
    </location>
    <ligand>
        <name>pyridoxal 5'-phosphate</name>
        <dbReference type="ChEBI" id="CHEBI:597326"/>
    </ligand>
</feature>
<dbReference type="InterPro" id="IPR010111">
    <property type="entry name" value="Kynureninase"/>
</dbReference>
<dbReference type="InterPro" id="IPR015424">
    <property type="entry name" value="PyrdxlP-dep_Trfase"/>
</dbReference>
<proteinExistence type="inferred from homology"/>
<dbReference type="PIRSF" id="PIRSF038800">
    <property type="entry name" value="KYNU"/>
    <property type="match status" value="1"/>
</dbReference>
<dbReference type="GO" id="GO:0030170">
    <property type="term" value="F:pyridoxal phosphate binding"/>
    <property type="evidence" value="ECO:0007669"/>
    <property type="project" value="UniProtKB-UniRule"/>
</dbReference>
<dbReference type="GO" id="GO:0043420">
    <property type="term" value="P:anthranilate metabolic process"/>
    <property type="evidence" value="ECO:0007669"/>
    <property type="project" value="TreeGrafter"/>
</dbReference>
<dbReference type="NCBIfam" id="TIGR01814">
    <property type="entry name" value="kynureninase"/>
    <property type="match status" value="1"/>
</dbReference>
<feature type="binding site" evidence="4">
    <location>
        <position position="328"/>
    </location>
    <ligand>
        <name>pyridoxal 5'-phosphate</name>
        <dbReference type="ChEBI" id="CHEBI:597326"/>
    </ligand>
</feature>
<feature type="region of interest" description="Disordered" evidence="7">
    <location>
        <begin position="1"/>
        <end position="22"/>
    </location>
</feature>
<accession>A0A3N4VWU4</accession>
<dbReference type="Proteomes" id="UP000269708">
    <property type="component" value="Unassembled WGS sequence"/>
</dbReference>
<dbReference type="AlphaFoldDB" id="A0A3N4VWU4"/>
<evidence type="ECO:0000256" key="1">
    <source>
        <dbReference type="ARBA" id="ARBA00022642"/>
    </source>
</evidence>
<reference evidence="8 9" key="1">
    <citation type="submission" date="2018-11" db="EMBL/GenBank/DDBJ databases">
        <title>Genomic Encyclopedia of Type Strains, Phase IV (KMG-IV): sequencing the most valuable type-strain genomes for metagenomic binning, comparative biology and taxonomic classification.</title>
        <authorList>
            <person name="Goeker M."/>
        </authorList>
    </citation>
    <scope>NUCLEOTIDE SEQUENCE [LARGE SCALE GENOMIC DNA]</scope>
    <source>
        <strain evidence="8 9">DSM 25623</strain>
    </source>
</reference>
<dbReference type="UniPathway" id="UPA00253">
    <property type="reaction ID" value="UER00329"/>
</dbReference>
<dbReference type="PANTHER" id="PTHR14084">
    <property type="entry name" value="KYNURENINASE"/>
    <property type="match status" value="1"/>
</dbReference>
<keyword evidence="1 4" id="KW-0662">Pyridine nucleotide biosynthesis</keyword>
<feature type="binding site" evidence="4">
    <location>
        <position position="248"/>
    </location>
    <ligand>
        <name>pyridoxal 5'-phosphate</name>
        <dbReference type="ChEBI" id="CHEBI:597326"/>
    </ligand>
</feature>
<comment type="function">
    <text evidence="4 6">Catalyzes the cleavage of L-kynurenine (L-Kyn) and L-3-hydroxykynurenine (L-3OHKyn) into anthranilic acid (AA) and 3-hydroxyanthranilic acid (3-OHAA), respectively.</text>
</comment>
<dbReference type="GO" id="GO:0030429">
    <property type="term" value="F:kynureninase activity"/>
    <property type="evidence" value="ECO:0007669"/>
    <property type="project" value="UniProtKB-UniRule"/>
</dbReference>
<feature type="modified residue" description="N6-(pyridoxal phosphate)lysine" evidence="4">
    <location>
        <position position="271"/>
    </location>
</feature>
<comment type="catalytic activity">
    <reaction evidence="4 6">
        <text>L-kynurenine + H2O = anthranilate + L-alanine + H(+)</text>
        <dbReference type="Rhea" id="RHEA:16813"/>
        <dbReference type="ChEBI" id="CHEBI:15377"/>
        <dbReference type="ChEBI" id="CHEBI:15378"/>
        <dbReference type="ChEBI" id="CHEBI:16567"/>
        <dbReference type="ChEBI" id="CHEBI:57959"/>
        <dbReference type="ChEBI" id="CHEBI:57972"/>
        <dbReference type="EC" id="3.7.1.3"/>
    </reaction>
</comment>
<dbReference type="Pfam" id="PF22580">
    <property type="entry name" value="KYNU_C"/>
    <property type="match status" value="1"/>
</dbReference>
<feature type="binding site" evidence="4">
    <location>
        <position position="245"/>
    </location>
    <ligand>
        <name>pyridoxal 5'-phosphate</name>
        <dbReference type="ChEBI" id="CHEBI:597326"/>
    </ligand>
</feature>
<keyword evidence="9" id="KW-1185">Reference proteome</keyword>
<evidence type="ECO:0000313" key="8">
    <source>
        <dbReference type="EMBL" id="RPE81557.1"/>
    </source>
</evidence>
<sequence>MEADAAADRNASSRSSTIRARPRDPVAEMTLLSDDYARGLDAADPLRELRGEFLIPRHGDAEQAYFAGNSLGLQPRGARAYVEEVLHKWAAEAVEGHFTGQGQWMPYHELVRAPLARLVGAQPHEVVAMNTLTVNLHLMMVSFYRPTRERPAILIEAGAFPSDRHAVASQIAFHGFDPARDLVELEADEPNGTISMAAIERAIAQHGPRLALVLWPGVQYRTGQAFDLAAIARLAHAQGALCGFDLAHAAGNLELALHDSGADFAVWCHYKYLNSGPGAVAGCFVHDRHARSERPRFAGWWGHDVATRFRMGPQFLPTPGADGWQLSNPPILSLAPLRASLELFDRAGMAALRRKALGLTGYLQRLIETRLAETLQIVTPTEPERHGCQMSLRVRAGREAGRALFAHLGARGVLGDWREPDVIRISPVPLYNTHADVLRFAREVEAWRDAC</sequence>
<dbReference type="GO" id="GO:0097053">
    <property type="term" value="P:L-kynurenine catabolic process"/>
    <property type="evidence" value="ECO:0007669"/>
    <property type="project" value="UniProtKB-UniRule"/>
</dbReference>
<evidence type="ECO:0000256" key="6">
    <source>
        <dbReference type="PIRNR" id="PIRNR038800"/>
    </source>
</evidence>
<organism evidence="8 9">
    <name type="scientific">Vulcaniibacterium tengchongense</name>
    <dbReference type="NCBI Taxonomy" id="1273429"/>
    <lineage>
        <taxon>Bacteria</taxon>
        <taxon>Pseudomonadati</taxon>
        <taxon>Pseudomonadota</taxon>
        <taxon>Gammaproteobacteria</taxon>
        <taxon>Lysobacterales</taxon>
        <taxon>Lysobacteraceae</taxon>
        <taxon>Vulcaniibacterium</taxon>
    </lineage>
</organism>
<dbReference type="InterPro" id="IPR015422">
    <property type="entry name" value="PyrdxlP-dep_Trfase_small"/>
</dbReference>
<comment type="pathway">
    <text evidence="4 6">Cofactor biosynthesis; NAD(+) biosynthesis; quinolinate from L-kynurenine: step 2/3.</text>
</comment>
<evidence type="ECO:0000256" key="3">
    <source>
        <dbReference type="ARBA" id="ARBA00022898"/>
    </source>
</evidence>
<evidence type="ECO:0000256" key="4">
    <source>
        <dbReference type="HAMAP-Rule" id="MF_01970"/>
    </source>
</evidence>
<evidence type="ECO:0000256" key="7">
    <source>
        <dbReference type="SAM" id="MobiDB-lite"/>
    </source>
</evidence>
<comment type="subunit">
    <text evidence="4 6">Homodimer.</text>
</comment>
<dbReference type="GO" id="GO:0019441">
    <property type="term" value="P:L-tryptophan catabolic process to kynurenine"/>
    <property type="evidence" value="ECO:0007669"/>
    <property type="project" value="TreeGrafter"/>
</dbReference>
<dbReference type="GO" id="GO:0009435">
    <property type="term" value="P:NAD+ biosynthetic process"/>
    <property type="evidence" value="ECO:0007669"/>
    <property type="project" value="UniProtKB-UniRule"/>
</dbReference>
<gene>
    <name evidence="4" type="primary">kynU</name>
    <name evidence="8" type="ORF">EDC50_0748</name>
</gene>
<comment type="similarity">
    <text evidence="4 6">Belongs to the kynureninase family.</text>
</comment>
<evidence type="ECO:0000256" key="2">
    <source>
        <dbReference type="ARBA" id="ARBA00022801"/>
    </source>
</evidence>
<keyword evidence="3 4" id="KW-0663">Pyridoxal phosphate</keyword>
<feature type="binding site" evidence="4">
    <location>
        <position position="133"/>
    </location>
    <ligand>
        <name>pyridoxal 5'-phosphate</name>
        <dbReference type="ChEBI" id="CHEBI:597326"/>
    </ligand>
</feature>
<dbReference type="UniPathway" id="UPA00334">
    <property type="reaction ID" value="UER00455"/>
</dbReference>
<feature type="binding site" evidence="4">
    <location>
        <position position="132"/>
    </location>
    <ligand>
        <name>pyridoxal 5'-phosphate</name>
        <dbReference type="ChEBI" id="CHEBI:597326"/>
    </ligand>
</feature>
<feature type="binding site" evidence="4">
    <location>
        <position position="300"/>
    </location>
    <ligand>
        <name>pyridoxal 5'-phosphate</name>
        <dbReference type="ChEBI" id="CHEBI:597326"/>
    </ligand>
</feature>
<comment type="catalytic activity">
    <reaction evidence="6">
        <text>3-hydroxy-L-kynurenine + H2O = 3-hydroxyanthranilate + L-alanine + H(+)</text>
        <dbReference type="Rhea" id="RHEA:25143"/>
        <dbReference type="ChEBI" id="CHEBI:15377"/>
        <dbReference type="ChEBI" id="CHEBI:15378"/>
        <dbReference type="ChEBI" id="CHEBI:36559"/>
        <dbReference type="ChEBI" id="CHEBI:57972"/>
        <dbReference type="ChEBI" id="CHEBI:58125"/>
        <dbReference type="EC" id="3.7.1.3"/>
    </reaction>
</comment>
<evidence type="ECO:0000313" key="9">
    <source>
        <dbReference type="Proteomes" id="UP000269708"/>
    </source>
</evidence>
<comment type="caution">
    <text evidence="4">Lacks conserved residue(s) required for the propagation of feature annotation.</text>
</comment>
<name>A0A3N4VWU4_9GAMM</name>
<comment type="pathway">
    <text evidence="4 6">Amino-acid degradation; L-kynurenine degradation; L-alanine and anthranilate from L-kynurenine: step 1/1.</text>
</comment>
<dbReference type="FunFam" id="3.40.640.10:FF:000031">
    <property type="entry name" value="Kynureninase"/>
    <property type="match status" value="1"/>
</dbReference>
<protein>
    <recommendedName>
        <fullName evidence="4 5">Kynureninase</fullName>
        <ecNumber evidence="4 5">3.7.1.3</ecNumber>
    </recommendedName>
    <alternativeName>
        <fullName evidence="4">L-kynurenine hydrolase</fullName>
    </alternativeName>
</protein>
<evidence type="ECO:0000256" key="5">
    <source>
        <dbReference type="NCBIfam" id="TIGR01814"/>
    </source>
</evidence>
<dbReference type="EC" id="3.7.1.3" evidence="4 5"/>